<name>A0A0C1FIC5_9SPHI</name>
<keyword evidence="1" id="KW-0812">Transmembrane</keyword>
<dbReference type="Pfam" id="PF01569">
    <property type="entry name" value="PAP2"/>
    <property type="match status" value="1"/>
</dbReference>
<accession>A0A0C1FIC5</accession>
<feature type="transmembrane region" description="Helical" evidence="1">
    <location>
        <begin position="57"/>
        <end position="79"/>
    </location>
</feature>
<comment type="caution">
    <text evidence="3">The sequence shown here is derived from an EMBL/GenBank/DDBJ whole genome shotgun (WGS) entry which is preliminary data.</text>
</comment>
<reference evidence="3 4" key="1">
    <citation type="submission" date="2014-10" db="EMBL/GenBank/DDBJ databases">
        <title>Pedobacter Kyungheensis.</title>
        <authorList>
            <person name="Anderson B.M."/>
            <person name="Newman J.D."/>
        </authorList>
    </citation>
    <scope>NUCLEOTIDE SEQUENCE [LARGE SCALE GENOMIC DNA]</scope>
    <source>
        <strain evidence="3 4">KACC 16221</strain>
    </source>
</reference>
<dbReference type="SUPFAM" id="SSF48317">
    <property type="entry name" value="Acid phosphatase/Vanadium-dependent haloperoxidase"/>
    <property type="match status" value="1"/>
</dbReference>
<dbReference type="AlphaFoldDB" id="A0A0C1FIC5"/>
<proteinExistence type="predicted"/>
<dbReference type="RefSeq" id="WP_039480115.1">
    <property type="nucleotide sequence ID" value="NZ_JSYN01000028.1"/>
</dbReference>
<evidence type="ECO:0000259" key="2">
    <source>
        <dbReference type="SMART" id="SM00014"/>
    </source>
</evidence>
<evidence type="ECO:0000313" key="3">
    <source>
        <dbReference type="EMBL" id="KIA91553.1"/>
    </source>
</evidence>
<feature type="transmembrane region" description="Helical" evidence="1">
    <location>
        <begin position="115"/>
        <end position="131"/>
    </location>
</feature>
<dbReference type="InterPro" id="IPR036938">
    <property type="entry name" value="PAP2/HPO_sf"/>
</dbReference>
<feature type="transmembrane region" description="Helical" evidence="1">
    <location>
        <begin position="136"/>
        <end position="156"/>
    </location>
</feature>
<evidence type="ECO:0000313" key="4">
    <source>
        <dbReference type="Proteomes" id="UP000031246"/>
    </source>
</evidence>
<organism evidence="3 4">
    <name type="scientific">Pedobacter kyungheensis</name>
    <dbReference type="NCBI Taxonomy" id="1069985"/>
    <lineage>
        <taxon>Bacteria</taxon>
        <taxon>Pseudomonadati</taxon>
        <taxon>Bacteroidota</taxon>
        <taxon>Sphingobacteriia</taxon>
        <taxon>Sphingobacteriales</taxon>
        <taxon>Sphingobacteriaceae</taxon>
        <taxon>Pedobacter</taxon>
    </lineage>
</organism>
<dbReference type="PANTHER" id="PTHR14969">
    <property type="entry name" value="SPHINGOSINE-1-PHOSPHATE PHOSPHOHYDROLASE"/>
    <property type="match status" value="1"/>
</dbReference>
<dbReference type="InterPro" id="IPR000326">
    <property type="entry name" value="PAP2/HPO"/>
</dbReference>
<dbReference type="SMART" id="SM00014">
    <property type="entry name" value="acidPPc"/>
    <property type="match status" value="1"/>
</dbReference>
<dbReference type="PANTHER" id="PTHR14969:SF13">
    <property type="entry name" value="AT30094P"/>
    <property type="match status" value="1"/>
</dbReference>
<keyword evidence="1" id="KW-1133">Transmembrane helix</keyword>
<evidence type="ECO:0000256" key="1">
    <source>
        <dbReference type="SAM" id="Phobius"/>
    </source>
</evidence>
<gene>
    <name evidence="3" type="ORF">OC25_21135</name>
</gene>
<keyword evidence="4" id="KW-1185">Reference proteome</keyword>
<dbReference type="EMBL" id="JSYN01000028">
    <property type="protein sequence ID" value="KIA91553.1"/>
    <property type="molecule type" value="Genomic_DNA"/>
</dbReference>
<dbReference type="Proteomes" id="UP000031246">
    <property type="component" value="Unassembled WGS sequence"/>
</dbReference>
<sequence>MIESIQQFDVDLFLKIHRGLSNSFFDWLMPLMRNRFFWSPLYLFIVVFCIKQYRKQGYYIIGMVLFTFAMGDLIASRVIKPLVSRVRPCNDMSLTNEIIHRVPCGSGLSFPSAHATNHFAIAVFLICLFYSRWKPILPIGIFWAFIISFAQVYVGVHYPVDVTTGAFLGITIGLICSRIFKKLQPDF</sequence>
<protein>
    <submittedName>
        <fullName evidence="3">Phospholipid phosphatase</fullName>
    </submittedName>
</protein>
<keyword evidence="1" id="KW-0472">Membrane</keyword>
<feature type="domain" description="Phosphatidic acid phosphatase type 2/haloperoxidase" evidence="2">
    <location>
        <begin position="60"/>
        <end position="177"/>
    </location>
</feature>
<feature type="transmembrane region" description="Helical" evidence="1">
    <location>
        <begin position="32"/>
        <end position="50"/>
    </location>
</feature>
<feature type="transmembrane region" description="Helical" evidence="1">
    <location>
        <begin position="162"/>
        <end position="180"/>
    </location>
</feature>
<dbReference type="OrthoDB" id="9789113at2"/>
<dbReference type="Gene3D" id="1.20.144.10">
    <property type="entry name" value="Phosphatidic acid phosphatase type 2/haloperoxidase"/>
    <property type="match status" value="1"/>
</dbReference>